<dbReference type="Proteomes" id="UP000239649">
    <property type="component" value="Unassembled WGS sequence"/>
</dbReference>
<organism evidence="1 2">
    <name type="scientific">Micractinium conductrix</name>
    <dbReference type="NCBI Taxonomy" id="554055"/>
    <lineage>
        <taxon>Eukaryota</taxon>
        <taxon>Viridiplantae</taxon>
        <taxon>Chlorophyta</taxon>
        <taxon>core chlorophytes</taxon>
        <taxon>Trebouxiophyceae</taxon>
        <taxon>Chlorellales</taxon>
        <taxon>Chlorellaceae</taxon>
        <taxon>Chlorella clade</taxon>
        <taxon>Micractinium</taxon>
    </lineage>
</organism>
<accession>A0A2P6VKW3</accession>
<protein>
    <submittedName>
        <fullName evidence="1">Uncharacterized protein</fullName>
    </submittedName>
</protein>
<comment type="caution">
    <text evidence="1">The sequence shown here is derived from an EMBL/GenBank/DDBJ whole genome shotgun (WGS) entry which is preliminary data.</text>
</comment>
<keyword evidence="2" id="KW-1185">Reference proteome</keyword>
<dbReference type="EMBL" id="LHPF02000004">
    <property type="protein sequence ID" value="PSC74746.1"/>
    <property type="molecule type" value="Genomic_DNA"/>
</dbReference>
<dbReference type="OrthoDB" id="507923at2759"/>
<sequence>MGMDEVAAGATPYLFGGPARPACTNCNRTTELWSNFCQFKSSGPVCPLWGDLMMLDFYKSTFCFMFDRAAPGCWATPASATCMDEGGDFQGRGLPALLEAGLASPQDLLVASFGLHHGDRQEYSALLSAFLAYYAEHAALLPKLLWQQVSAQHFDGPGGEYNGGKLPFACKTIEGYIVEGQGQLVLEPGHKDTADVLHGGWRNALADPIMRAAGVPIIQSFNDTVPLSDAHRDNGSGHECTHYCFPSAPQILL</sequence>
<reference evidence="1 2" key="1">
    <citation type="journal article" date="2018" name="Plant J.">
        <title>Genome sequences of Chlorella sorokiniana UTEX 1602 and Micractinium conductrix SAG 241.80: implications to maltose excretion by a green alga.</title>
        <authorList>
            <person name="Arriola M.B."/>
            <person name="Velmurugan N."/>
            <person name="Zhang Y."/>
            <person name="Plunkett M.H."/>
            <person name="Hondzo H."/>
            <person name="Barney B.M."/>
        </authorList>
    </citation>
    <scope>NUCLEOTIDE SEQUENCE [LARGE SCALE GENOMIC DNA]</scope>
    <source>
        <strain evidence="1 2">SAG 241.80</strain>
    </source>
</reference>
<dbReference type="AlphaFoldDB" id="A0A2P6VKW3"/>
<name>A0A2P6VKW3_9CHLO</name>
<evidence type="ECO:0000313" key="2">
    <source>
        <dbReference type="Proteomes" id="UP000239649"/>
    </source>
</evidence>
<gene>
    <name evidence="1" type="ORF">C2E20_2256</name>
</gene>
<evidence type="ECO:0000313" key="1">
    <source>
        <dbReference type="EMBL" id="PSC74746.1"/>
    </source>
</evidence>
<proteinExistence type="predicted"/>